<feature type="domain" description="Protein kinase" evidence="1">
    <location>
        <begin position="1"/>
        <end position="83"/>
    </location>
</feature>
<keyword evidence="3" id="KW-1185">Reference proteome</keyword>
<dbReference type="SUPFAM" id="SSF56112">
    <property type="entry name" value="Protein kinase-like (PK-like)"/>
    <property type="match status" value="1"/>
</dbReference>
<feature type="non-terminal residue" evidence="2">
    <location>
        <position position="83"/>
    </location>
</feature>
<dbReference type="PROSITE" id="PS50011">
    <property type="entry name" value="PROTEIN_KINASE_DOM"/>
    <property type="match status" value="1"/>
</dbReference>
<dbReference type="GO" id="GO:0004672">
    <property type="term" value="F:protein kinase activity"/>
    <property type="evidence" value="ECO:0007669"/>
    <property type="project" value="InterPro"/>
</dbReference>
<sequence length="83" mass="9076">GLEILSHCLPRDPEADNTVESDLFALGSTLYELLAGQTPYEGLSDESIESLIRKGKFPDTDGLLLGDIIMGCWEKKFSSAEDI</sequence>
<dbReference type="GO" id="GO:0005524">
    <property type="term" value="F:ATP binding"/>
    <property type="evidence" value="ECO:0007669"/>
    <property type="project" value="InterPro"/>
</dbReference>
<feature type="non-terminal residue" evidence="2">
    <location>
        <position position="1"/>
    </location>
</feature>
<proteinExistence type="predicted"/>
<dbReference type="GeneID" id="54576039"/>
<dbReference type="Gene3D" id="1.10.510.10">
    <property type="entry name" value="Transferase(Phosphotransferase) domain 1"/>
    <property type="match status" value="1"/>
</dbReference>
<dbReference type="InterPro" id="IPR011009">
    <property type="entry name" value="Kinase-like_dom_sf"/>
</dbReference>
<dbReference type="InterPro" id="IPR001245">
    <property type="entry name" value="Ser-Thr/Tyr_kinase_cat_dom"/>
</dbReference>
<reference evidence="2" key="1">
    <citation type="journal article" date="2020" name="Stud. Mycol.">
        <title>101 Dothideomycetes genomes: a test case for predicting lifestyles and emergence of pathogens.</title>
        <authorList>
            <person name="Haridas S."/>
            <person name="Albert R."/>
            <person name="Binder M."/>
            <person name="Bloem J."/>
            <person name="Labutti K."/>
            <person name="Salamov A."/>
            <person name="Andreopoulos B."/>
            <person name="Baker S."/>
            <person name="Barry K."/>
            <person name="Bills G."/>
            <person name="Bluhm B."/>
            <person name="Cannon C."/>
            <person name="Castanera R."/>
            <person name="Culley D."/>
            <person name="Daum C."/>
            <person name="Ezra D."/>
            <person name="Gonzalez J."/>
            <person name="Henrissat B."/>
            <person name="Kuo A."/>
            <person name="Liang C."/>
            <person name="Lipzen A."/>
            <person name="Lutzoni F."/>
            <person name="Magnuson J."/>
            <person name="Mondo S."/>
            <person name="Nolan M."/>
            <person name="Ohm R."/>
            <person name="Pangilinan J."/>
            <person name="Park H.-J."/>
            <person name="Ramirez L."/>
            <person name="Alfaro M."/>
            <person name="Sun H."/>
            <person name="Tritt A."/>
            <person name="Yoshinaga Y."/>
            <person name="Zwiers L.-H."/>
            <person name="Turgeon B."/>
            <person name="Goodwin S."/>
            <person name="Spatafora J."/>
            <person name="Crous P."/>
            <person name="Grigoriev I."/>
        </authorList>
    </citation>
    <scope>NUCLEOTIDE SEQUENCE</scope>
    <source>
        <strain evidence="2">CBS 122368</strain>
    </source>
</reference>
<evidence type="ECO:0000313" key="3">
    <source>
        <dbReference type="Proteomes" id="UP000800094"/>
    </source>
</evidence>
<dbReference type="EMBL" id="ML987190">
    <property type="protein sequence ID" value="KAF2254642.1"/>
    <property type="molecule type" value="Genomic_DNA"/>
</dbReference>
<protein>
    <recommendedName>
        <fullName evidence="1">Protein kinase domain-containing protein</fullName>
    </recommendedName>
</protein>
<accession>A0A6A6IXI0</accession>
<dbReference type="OrthoDB" id="1668230at2759"/>
<name>A0A6A6IXI0_9PLEO</name>
<dbReference type="InterPro" id="IPR000719">
    <property type="entry name" value="Prot_kinase_dom"/>
</dbReference>
<dbReference type="Proteomes" id="UP000800094">
    <property type="component" value="Unassembled WGS sequence"/>
</dbReference>
<dbReference type="Pfam" id="PF07714">
    <property type="entry name" value="PK_Tyr_Ser-Thr"/>
    <property type="match status" value="1"/>
</dbReference>
<gene>
    <name evidence="2" type="ORF">BU26DRAFT_392011</name>
</gene>
<evidence type="ECO:0000259" key="1">
    <source>
        <dbReference type="PROSITE" id="PS50011"/>
    </source>
</evidence>
<dbReference type="AlphaFoldDB" id="A0A6A6IXI0"/>
<organism evidence="2 3">
    <name type="scientific">Trematosphaeria pertusa</name>
    <dbReference type="NCBI Taxonomy" id="390896"/>
    <lineage>
        <taxon>Eukaryota</taxon>
        <taxon>Fungi</taxon>
        <taxon>Dikarya</taxon>
        <taxon>Ascomycota</taxon>
        <taxon>Pezizomycotina</taxon>
        <taxon>Dothideomycetes</taxon>
        <taxon>Pleosporomycetidae</taxon>
        <taxon>Pleosporales</taxon>
        <taxon>Massarineae</taxon>
        <taxon>Trematosphaeriaceae</taxon>
        <taxon>Trematosphaeria</taxon>
    </lineage>
</organism>
<dbReference type="RefSeq" id="XP_033689646.1">
    <property type="nucleotide sequence ID" value="XM_033822709.1"/>
</dbReference>
<evidence type="ECO:0000313" key="2">
    <source>
        <dbReference type="EMBL" id="KAF2254642.1"/>
    </source>
</evidence>